<evidence type="ECO:0000256" key="1">
    <source>
        <dbReference type="SAM" id="MobiDB-lite"/>
    </source>
</evidence>
<reference evidence="2 3" key="1">
    <citation type="journal article" date="2021" name="BMC Biol.">
        <title>Horizontally acquired antibacterial genes associated with adaptive radiation of ladybird beetles.</title>
        <authorList>
            <person name="Li H.S."/>
            <person name="Tang X.F."/>
            <person name="Huang Y.H."/>
            <person name="Xu Z.Y."/>
            <person name="Chen M.L."/>
            <person name="Du X.Y."/>
            <person name="Qiu B.Y."/>
            <person name="Chen P.T."/>
            <person name="Zhang W."/>
            <person name="Slipinski A."/>
            <person name="Escalona H.E."/>
            <person name="Waterhouse R.M."/>
            <person name="Zwick A."/>
            <person name="Pang H."/>
        </authorList>
    </citation>
    <scope>NUCLEOTIDE SEQUENCE [LARGE SCALE GENOMIC DNA]</scope>
    <source>
        <strain evidence="2">SYSU2018</strain>
    </source>
</reference>
<gene>
    <name evidence="2" type="ORF">HHI36_000216</name>
</gene>
<feature type="compositionally biased region" description="Low complexity" evidence="1">
    <location>
        <begin position="344"/>
        <end position="356"/>
    </location>
</feature>
<evidence type="ECO:0000313" key="2">
    <source>
        <dbReference type="EMBL" id="KAL3285684.1"/>
    </source>
</evidence>
<feature type="region of interest" description="Disordered" evidence="1">
    <location>
        <begin position="319"/>
        <end position="371"/>
    </location>
</feature>
<evidence type="ECO:0000313" key="3">
    <source>
        <dbReference type="Proteomes" id="UP001516400"/>
    </source>
</evidence>
<comment type="caution">
    <text evidence="2">The sequence shown here is derived from an EMBL/GenBank/DDBJ whole genome shotgun (WGS) entry which is preliminary data.</text>
</comment>
<feature type="compositionally biased region" description="Low complexity" evidence="1">
    <location>
        <begin position="319"/>
        <end position="329"/>
    </location>
</feature>
<name>A0ABD2P4K2_9CUCU</name>
<protein>
    <submittedName>
        <fullName evidence="2">Uncharacterized protein</fullName>
    </submittedName>
</protein>
<sequence>MVRWLEPQKETEPPDRLLMGSVKVPISQGEITDDPLACLDGMPQNEHQIYSVTRSVMLPRLSINKSTSDGVPQFSFSGGGVNPLFKENMMFADTNKKIRRSSFINRQAQHDFHQSGEKSGSSGYGSSRVSSNLDCFNDRDRALKNSEEVPVVERNSNFVKSIKICRRKGMSNFVPSSGSGSSSGTLNAIPEGKVDPTRPKVIWPEDDERRLENYDSIVDDALLFYTSLSYIPEIERNSLDIQLSVTELLVDILKNINSTLDGHTEHTPEDVLKLVTNKINLGLEVLRNSTEEDMKKLCLNLRNCKKVNSVIRAFSNYNSSSGSGDWSSGKPRSSSSDTEDFYRSHFSTPSSSFSESVKGHSDSPVNYDRTDNRENLAETATHKVSALRANDEKPSVWEQYYGVKAEPALEVPHVVPKPTDVPIFVSNIFLIITVKYRSCLVHEVRI</sequence>
<dbReference type="Proteomes" id="UP001516400">
    <property type="component" value="Unassembled WGS sequence"/>
</dbReference>
<organism evidence="2 3">
    <name type="scientific">Cryptolaemus montrouzieri</name>
    <dbReference type="NCBI Taxonomy" id="559131"/>
    <lineage>
        <taxon>Eukaryota</taxon>
        <taxon>Metazoa</taxon>
        <taxon>Ecdysozoa</taxon>
        <taxon>Arthropoda</taxon>
        <taxon>Hexapoda</taxon>
        <taxon>Insecta</taxon>
        <taxon>Pterygota</taxon>
        <taxon>Neoptera</taxon>
        <taxon>Endopterygota</taxon>
        <taxon>Coleoptera</taxon>
        <taxon>Polyphaga</taxon>
        <taxon>Cucujiformia</taxon>
        <taxon>Coccinelloidea</taxon>
        <taxon>Coccinellidae</taxon>
        <taxon>Scymninae</taxon>
        <taxon>Scymnini</taxon>
        <taxon>Cryptolaemus</taxon>
    </lineage>
</organism>
<accession>A0ABD2P4K2</accession>
<dbReference type="AlphaFoldDB" id="A0ABD2P4K2"/>
<proteinExistence type="predicted"/>
<dbReference type="EMBL" id="JABFTP020000185">
    <property type="protein sequence ID" value="KAL3285684.1"/>
    <property type="molecule type" value="Genomic_DNA"/>
</dbReference>
<keyword evidence="3" id="KW-1185">Reference proteome</keyword>